<dbReference type="Proteomes" id="UP000051883">
    <property type="component" value="Unassembled WGS sequence"/>
</dbReference>
<dbReference type="HOGENOM" id="CLU_111531_0_1_9"/>
<dbReference type="eggNOG" id="COG5506">
    <property type="taxonomic scope" value="Bacteria"/>
</dbReference>
<comment type="caution">
    <text evidence="1">The sequence shown here is derived from an EMBL/GenBank/DDBJ whole genome shotgun (WGS) entry which is preliminary data.</text>
</comment>
<dbReference type="STRING" id="525309.HMPREF0494_1950"/>
<sequence length="162" mass="18159">MTAEKKSAVEQRLDNGIYGTPQIKPDEQRRYLGTFRERVCLTISVAELHEQSWVAALAAEFKRGYGRLVFLNGNLPHEEIRPYVRAAAQAGANFTMKTDPEFKTDPRSLAVVVAAKEAVYQSPVDVKKRYPQLASSGPATKAATKNKQHGGFFHRLFHREGQ</sequence>
<evidence type="ECO:0000313" key="4">
    <source>
        <dbReference type="Proteomes" id="UP000051883"/>
    </source>
</evidence>
<dbReference type="SUPFAM" id="SSF160515">
    <property type="entry name" value="YueI-like"/>
    <property type="match status" value="1"/>
</dbReference>
<proteinExistence type="predicted"/>
<protein>
    <recommendedName>
        <fullName evidence="5">DUF1694 domain-containing protein</fullName>
    </recommendedName>
</protein>
<dbReference type="EMBL" id="ACLL01000057">
    <property type="protein sequence ID" value="EEW52868.1"/>
    <property type="molecule type" value="Genomic_DNA"/>
</dbReference>
<evidence type="ECO:0008006" key="5">
    <source>
        <dbReference type="Google" id="ProtNLM"/>
    </source>
</evidence>
<gene>
    <name evidence="2" type="ORF">FC31_GL001675</name>
    <name evidence="1" type="ORF">HMPREF0494_1950</name>
</gene>
<dbReference type="PATRIC" id="fig|525309.8.peg.1724"/>
<dbReference type="Proteomes" id="UP000003675">
    <property type="component" value="Unassembled WGS sequence"/>
</dbReference>
<accession>C8P9F6</accession>
<organism evidence="1 3">
    <name type="scientific">Limosilactobacillus antri DSM 16041</name>
    <dbReference type="NCBI Taxonomy" id="525309"/>
    <lineage>
        <taxon>Bacteria</taxon>
        <taxon>Bacillati</taxon>
        <taxon>Bacillota</taxon>
        <taxon>Bacilli</taxon>
        <taxon>Lactobacillales</taxon>
        <taxon>Lactobacillaceae</taxon>
        <taxon>Limosilactobacillus</taxon>
    </lineage>
</organism>
<evidence type="ECO:0000313" key="3">
    <source>
        <dbReference type="Proteomes" id="UP000003675"/>
    </source>
</evidence>
<keyword evidence="4" id="KW-1185">Reference proteome</keyword>
<dbReference type="EMBL" id="AZDK01000005">
    <property type="protein sequence ID" value="KRK60291.1"/>
    <property type="molecule type" value="Genomic_DNA"/>
</dbReference>
<dbReference type="InterPro" id="IPR029064">
    <property type="entry name" value="Ribosomal_eL30-like_sf"/>
</dbReference>
<dbReference type="RefSeq" id="WP_007123490.1">
    <property type="nucleotide sequence ID" value="NZ_AZDK01000005.1"/>
</dbReference>
<dbReference type="PIRSF" id="PIRSF034303">
    <property type="entry name" value="DUF1694"/>
    <property type="match status" value="1"/>
</dbReference>
<evidence type="ECO:0000313" key="2">
    <source>
        <dbReference type="EMBL" id="KRK60291.1"/>
    </source>
</evidence>
<dbReference type="OrthoDB" id="95278at2"/>
<reference evidence="2 4" key="2">
    <citation type="journal article" date="2015" name="Genome Announc.">
        <title>Expanding the biotechnology potential of lactobacilli through comparative genomics of 213 strains and associated genera.</title>
        <authorList>
            <person name="Sun Z."/>
            <person name="Harris H.M."/>
            <person name="McCann A."/>
            <person name="Guo C."/>
            <person name="Argimon S."/>
            <person name="Zhang W."/>
            <person name="Yang X."/>
            <person name="Jeffery I.B."/>
            <person name="Cooney J.C."/>
            <person name="Kagawa T.F."/>
            <person name="Liu W."/>
            <person name="Song Y."/>
            <person name="Salvetti E."/>
            <person name="Wrobel A."/>
            <person name="Rasinkangas P."/>
            <person name="Parkhill J."/>
            <person name="Rea M.C."/>
            <person name="O'Sullivan O."/>
            <person name="Ritari J."/>
            <person name="Douillard F.P."/>
            <person name="Paul Ross R."/>
            <person name="Yang R."/>
            <person name="Briner A.E."/>
            <person name="Felis G.E."/>
            <person name="de Vos W.M."/>
            <person name="Barrangou R."/>
            <person name="Klaenhammer T.R."/>
            <person name="Caufield P.W."/>
            <person name="Cui Y."/>
            <person name="Zhang H."/>
            <person name="O'Toole P.W."/>
        </authorList>
    </citation>
    <scope>NUCLEOTIDE SEQUENCE [LARGE SCALE GENOMIC DNA]</scope>
    <source>
        <strain evidence="2 4">DSM 16041</strain>
    </source>
</reference>
<reference evidence="1 3" key="1">
    <citation type="submission" date="2009-09" db="EMBL/GenBank/DDBJ databases">
        <authorList>
            <person name="Qin X."/>
            <person name="Bachman B."/>
            <person name="Battles P."/>
            <person name="Bell A."/>
            <person name="Bess C."/>
            <person name="Bickham C."/>
            <person name="Chaboub L."/>
            <person name="Chen D."/>
            <person name="Coyle M."/>
            <person name="Deiros D.R."/>
            <person name="Dinh H."/>
            <person name="Forbes L."/>
            <person name="Fowler G."/>
            <person name="Francisco L."/>
            <person name="Fu Q."/>
            <person name="Gubbala S."/>
            <person name="Hale W."/>
            <person name="Han Y."/>
            <person name="Hemphill L."/>
            <person name="Highlander S.K."/>
            <person name="Hirani K."/>
            <person name="Hogues M."/>
            <person name="Jackson L."/>
            <person name="Jakkamsetti A."/>
            <person name="Javaid M."/>
            <person name="Jiang H."/>
            <person name="Korchina V."/>
            <person name="Kovar C."/>
            <person name="Lara F."/>
            <person name="Lee S."/>
            <person name="Mata R."/>
            <person name="Mathew T."/>
            <person name="Moen C."/>
            <person name="Morales K."/>
            <person name="Munidasa M."/>
            <person name="Nazareth L."/>
            <person name="Ngo R."/>
            <person name="Nguyen L."/>
            <person name="Okwuonu G."/>
            <person name="Ongeri F."/>
            <person name="Patil S."/>
            <person name="Petrosino J."/>
            <person name="Pham C."/>
            <person name="Pham P."/>
            <person name="Pu L.-L."/>
            <person name="Puazo M."/>
            <person name="Raj R."/>
            <person name="Reid J."/>
            <person name="Rouhana J."/>
            <person name="Saada N."/>
            <person name="Shang Y."/>
            <person name="Simmons D."/>
            <person name="Thornton R."/>
            <person name="Warren J."/>
            <person name="Weissenberger G."/>
            <person name="Zhang J."/>
            <person name="Zhang L."/>
            <person name="Zhou C."/>
            <person name="Zhu D."/>
            <person name="Muzny D."/>
            <person name="Worley K."/>
            <person name="Gibbs R."/>
        </authorList>
    </citation>
    <scope>NUCLEOTIDE SEQUENCE [LARGE SCALE GENOMIC DNA]</scope>
    <source>
        <strain evidence="1 3">DSM 16041</strain>
    </source>
</reference>
<dbReference type="InterPro" id="IPR012543">
    <property type="entry name" value="DUF1694"/>
</dbReference>
<name>C8P9F6_9LACO</name>
<dbReference type="AlphaFoldDB" id="C8P9F6"/>
<dbReference type="Pfam" id="PF07997">
    <property type="entry name" value="DUF1694"/>
    <property type="match status" value="1"/>
</dbReference>
<dbReference type="Gene3D" id="3.30.1330.30">
    <property type="match status" value="1"/>
</dbReference>
<evidence type="ECO:0000313" key="1">
    <source>
        <dbReference type="EMBL" id="EEW52868.1"/>
    </source>
</evidence>